<dbReference type="RefSeq" id="WP_380596159.1">
    <property type="nucleotide sequence ID" value="NZ_JBHSDU010000003.1"/>
</dbReference>
<accession>A0ABV8SP22</accession>
<keyword evidence="2" id="KW-1185">Reference proteome</keyword>
<sequence length="151" mass="17131">MTSITSEYLFRRKDIDAPKKVTRFGGGTMVSGLSPFHIPVAVKFEPEGPSAGSFHFTYENDEPPELEYRHVSNNVDVLLGVRSKKVLEVAINGDLADRLRNRKLFSLTYLNSMRGEVDPVARLSMEMNAQLIHQLLNELPDEYIDRILHSL</sequence>
<dbReference type="Proteomes" id="UP001595904">
    <property type="component" value="Unassembled WGS sequence"/>
</dbReference>
<proteinExistence type="predicted"/>
<dbReference type="EMBL" id="JBHSDU010000003">
    <property type="protein sequence ID" value="MFC4309096.1"/>
    <property type="molecule type" value="Genomic_DNA"/>
</dbReference>
<protein>
    <submittedName>
        <fullName evidence="1">Uncharacterized protein</fullName>
    </submittedName>
</protein>
<organism evidence="1 2">
    <name type="scientific">Steroidobacter flavus</name>
    <dbReference type="NCBI Taxonomy" id="1842136"/>
    <lineage>
        <taxon>Bacteria</taxon>
        <taxon>Pseudomonadati</taxon>
        <taxon>Pseudomonadota</taxon>
        <taxon>Gammaproteobacteria</taxon>
        <taxon>Steroidobacterales</taxon>
        <taxon>Steroidobacteraceae</taxon>
        <taxon>Steroidobacter</taxon>
    </lineage>
</organism>
<gene>
    <name evidence="1" type="ORF">ACFPN2_08400</name>
</gene>
<evidence type="ECO:0000313" key="1">
    <source>
        <dbReference type="EMBL" id="MFC4309096.1"/>
    </source>
</evidence>
<comment type="caution">
    <text evidence="1">The sequence shown here is derived from an EMBL/GenBank/DDBJ whole genome shotgun (WGS) entry which is preliminary data.</text>
</comment>
<evidence type="ECO:0000313" key="2">
    <source>
        <dbReference type="Proteomes" id="UP001595904"/>
    </source>
</evidence>
<name>A0ABV8SP22_9GAMM</name>
<reference evidence="2" key="1">
    <citation type="journal article" date="2019" name="Int. J. Syst. Evol. Microbiol.">
        <title>The Global Catalogue of Microorganisms (GCM) 10K type strain sequencing project: providing services to taxonomists for standard genome sequencing and annotation.</title>
        <authorList>
            <consortium name="The Broad Institute Genomics Platform"/>
            <consortium name="The Broad Institute Genome Sequencing Center for Infectious Disease"/>
            <person name="Wu L."/>
            <person name="Ma J."/>
        </authorList>
    </citation>
    <scope>NUCLEOTIDE SEQUENCE [LARGE SCALE GENOMIC DNA]</scope>
    <source>
        <strain evidence="2">CGMCC 1.10759</strain>
    </source>
</reference>